<evidence type="ECO:0000256" key="5">
    <source>
        <dbReference type="ARBA" id="ARBA00022729"/>
    </source>
</evidence>
<reference evidence="9 10" key="1">
    <citation type="submission" date="2009-02" db="EMBL/GenBank/DDBJ databases">
        <title>The Genome Sequence of Fusobacterium sp. 3_1_5R.</title>
        <authorList>
            <consortium name="The Broad Institute Genome Sequencing Platform"/>
            <person name="Ward D."/>
            <person name="Young S.K."/>
            <person name="Kodira C.D."/>
            <person name="Zeng Q."/>
            <person name="Koehrsen M."/>
            <person name="Alvarado L."/>
            <person name="Berlin A."/>
            <person name="Borenstein D."/>
            <person name="Chen Z."/>
            <person name="Engels R."/>
            <person name="Freedman E."/>
            <person name="Gellesch M."/>
            <person name="Goldberg J."/>
            <person name="Griggs A."/>
            <person name="Gujja S."/>
            <person name="Heiman D."/>
            <person name="Hepburn T."/>
            <person name="Howarth C."/>
            <person name="Jen D."/>
            <person name="Larson L."/>
            <person name="Lewis B."/>
            <person name="Mehta T."/>
            <person name="Park D."/>
            <person name="Pearson M."/>
            <person name="Roberts A."/>
            <person name="Saif S."/>
            <person name="Shea T."/>
            <person name="Shenoy N."/>
            <person name="Sisk P."/>
            <person name="Stolte C."/>
            <person name="Sykes S."/>
            <person name="Walk T."/>
            <person name="White J."/>
            <person name="Yandava C."/>
            <person name="Allen-Vercoe E."/>
            <person name="Strauss J."/>
            <person name="Ambrose C."/>
            <person name="Lander E."/>
            <person name="Nusbaum C."/>
            <person name="Galagan J."/>
            <person name="Birren B."/>
        </authorList>
    </citation>
    <scope>NUCLEOTIDE SEQUENCE [LARGE SCALE GENOMIC DNA]</scope>
    <source>
        <strain evidence="9 10">3_1_5R</strain>
    </source>
</reference>
<feature type="domain" description="Trimeric autotransporter adhesin YadA-like C-terminal membrane anchor" evidence="8">
    <location>
        <begin position="923"/>
        <end position="980"/>
    </location>
</feature>
<keyword evidence="10" id="KW-1185">Reference proteome</keyword>
<dbReference type="InterPro" id="IPR045584">
    <property type="entry name" value="Pilin-like"/>
</dbReference>
<dbReference type="SUPFAM" id="SSF54523">
    <property type="entry name" value="Pili subunits"/>
    <property type="match status" value="1"/>
</dbReference>
<evidence type="ECO:0000259" key="8">
    <source>
        <dbReference type="Pfam" id="PF03895"/>
    </source>
</evidence>
<dbReference type="InterPro" id="IPR005594">
    <property type="entry name" value="YadA_C"/>
</dbReference>
<dbReference type="HOGENOM" id="CLU_302999_0_0_0"/>
<keyword evidence="4" id="KW-0812">Transmembrane</keyword>
<dbReference type="Gene3D" id="3.30.1300.30">
    <property type="entry name" value="GSPII I/J protein-like"/>
    <property type="match status" value="1"/>
</dbReference>
<keyword evidence="5" id="KW-0732">Signal</keyword>
<dbReference type="Pfam" id="PF03895">
    <property type="entry name" value="YadA_anchor"/>
    <property type="match status" value="1"/>
</dbReference>
<dbReference type="RefSeq" id="WP_008800943.1">
    <property type="nucleotide sequence ID" value="NZ_GG657971.1"/>
</dbReference>
<dbReference type="Gene3D" id="2.150.10.10">
    <property type="entry name" value="Serralysin-like metalloprotease, C-terminal"/>
    <property type="match status" value="1"/>
</dbReference>
<sequence>MKLEYIIKECLKGKVKVTQALLVAFFITGGISFSEVPKITKLGKTTMTSERNREGYVSLTFKNSGKPDQIFYVKKGTSWETLKDYLPEGKKSNYIFTGYSTEVNGKGKEITGEITEDLTLYGVYKKEGTSAKKYVSKGTLDSLEDVHSSDWEGKETTKFLKVKPFVKSDIPSTRKTKINMDEDAKYNNFISTNVVKDIITLRNTLDKDYSDNQDALTKLGNATSSRIDVEAWKRKLGVKESGNDILNVKYEKDTDEIILGKTTMTSEKNREGYVSLTFKNSGKPDQIFYVKKGTSWETLKDYLPEGKKSNYIFTGYSTEVNGTEIKERGEITEDLTLYGVYKKEGTSAKKYVSKGTLDSLEDVHSSDWEGKETTKFLKEKNPIKIKNLQPGEISANSKEAINGSQLHAVLKAMDDNIDIEAWKKKLNMGDKLNKNLSNFDNTSVNEEGKTKLITALNQGVSFETPTGALVKDSDVKAYVEGKIQNNKANMNGDNIEVANFTSVLNQGSNLEAPDGKLVTDSQVKDELDKYVKLDGTNVTDENRSGLIGKLSNGASLETPKNAVVTDTFLKNSLADKATKAELAEKADKTSVDNKANKNLDNIGNIADKAKTTLTEALGTGTVTENDTHLVTGKTVHEALKGKADANTLNQFVKKDGSNIDADVKKSLTDKLSEGASIASPTDTLVTDRMVKTELDKVNTSVDNKITENNKNYYNKKEVDDKLKNTLTSEDVDKKIDNKANKNLDNIGNIADKAKTTLTEALGTGTVTENDTHLVTGKTVHEALKGKADADLSNVSKDTIMEKVSKGNVTSTTLKIMNGENAALHAMTVDLKEGSIEKKHLGEGLSKTIDDLEAKDKEHDKAISTIAKQSIQNTKNINYIHNSVQENKQAIANNARRIDQVNQKINKTAALAQATSNLDFGQVRVGNIALGAGVGNYMSETGVAVGIAYRPNEAIFLSAKWTALAGEPRYNSYGASVSYQFSVK</sequence>
<proteinExistence type="predicted"/>
<evidence type="ECO:0000256" key="6">
    <source>
        <dbReference type="ARBA" id="ARBA00023136"/>
    </source>
</evidence>
<dbReference type="OrthoDB" id="90026at2"/>
<name>E5BFI7_9FUSO</name>
<dbReference type="GO" id="GO:0009986">
    <property type="term" value="C:cell surface"/>
    <property type="evidence" value="ECO:0007669"/>
    <property type="project" value="UniProtKB-SubCell"/>
</dbReference>
<dbReference type="BioCyc" id="FSP469605-HMP:GTSP-368-MONOMER"/>
<keyword evidence="6" id="KW-0472">Membrane</keyword>
<accession>E5BFI7</accession>
<organism evidence="9 10">
    <name type="scientific">Fusobacterium gonidiaformans 3-1-5R</name>
    <dbReference type="NCBI Taxonomy" id="469605"/>
    <lineage>
        <taxon>Bacteria</taxon>
        <taxon>Fusobacteriati</taxon>
        <taxon>Fusobacteriota</taxon>
        <taxon>Fusobacteriia</taxon>
        <taxon>Fusobacteriales</taxon>
        <taxon>Fusobacteriaceae</taxon>
        <taxon>Fusobacterium</taxon>
    </lineage>
</organism>
<dbReference type="EMBL" id="GG657971">
    <property type="protein sequence ID" value="EFS20868.1"/>
    <property type="molecule type" value="Genomic_DNA"/>
</dbReference>
<evidence type="ECO:0000256" key="7">
    <source>
        <dbReference type="ARBA" id="ARBA00023237"/>
    </source>
</evidence>
<keyword evidence="3" id="KW-1134">Transmembrane beta strand</keyword>
<evidence type="ECO:0000256" key="4">
    <source>
        <dbReference type="ARBA" id="ARBA00022692"/>
    </source>
</evidence>
<evidence type="ECO:0000313" key="10">
    <source>
        <dbReference type="Proteomes" id="UP000002975"/>
    </source>
</evidence>
<evidence type="ECO:0000313" key="9">
    <source>
        <dbReference type="EMBL" id="EFS20868.1"/>
    </source>
</evidence>
<evidence type="ECO:0000256" key="3">
    <source>
        <dbReference type="ARBA" id="ARBA00022452"/>
    </source>
</evidence>
<dbReference type="InterPro" id="IPR011049">
    <property type="entry name" value="Serralysin-like_metalloprot_C"/>
</dbReference>
<dbReference type="AlphaFoldDB" id="E5BFI7"/>
<evidence type="ECO:0000256" key="2">
    <source>
        <dbReference type="ARBA" id="ARBA00004442"/>
    </source>
</evidence>
<keyword evidence="7" id="KW-0998">Cell outer membrane</keyword>
<protein>
    <submittedName>
        <fullName evidence="9">Outer membrane insertion signal domain protein</fullName>
    </submittedName>
</protein>
<gene>
    <name evidence="9" type="ORF">FSBG_00365</name>
</gene>
<evidence type="ECO:0000256" key="1">
    <source>
        <dbReference type="ARBA" id="ARBA00004241"/>
    </source>
</evidence>
<comment type="subcellular location">
    <subcellularLocation>
        <location evidence="2">Cell outer membrane</location>
    </subcellularLocation>
    <subcellularLocation>
        <location evidence="1">Cell surface</location>
    </subcellularLocation>
</comment>
<dbReference type="GO" id="GO:0009279">
    <property type="term" value="C:cell outer membrane"/>
    <property type="evidence" value="ECO:0007669"/>
    <property type="project" value="UniProtKB-SubCell"/>
</dbReference>
<dbReference type="Proteomes" id="UP000002975">
    <property type="component" value="Unassembled WGS sequence"/>
</dbReference>